<dbReference type="InterPro" id="IPR001509">
    <property type="entry name" value="Epimerase_deHydtase"/>
</dbReference>
<feature type="domain" description="NAD-dependent epimerase/dehydratase" evidence="1">
    <location>
        <begin position="11"/>
        <end position="252"/>
    </location>
</feature>
<dbReference type="SUPFAM" id="SSF51735">
    <property type="entry name" value="NAD(P)-binding Rossmann-fold domains"/>
    <property type="match status" value="1"/>
</dbReference>
<dbReference type="InterPro" id="IPR050177">
    <property type="entry name" value="Lipid_A_modif_metabolic_enz"/>
</dbReference>
<dbReference type="InterPro" id="IPR036291">
    <property type="entry name" value="NAD(P)-bd_dom_sf"/>
</dbReference>
<dbReference type="AlphaFoldDB" id="A0A2U8I2P6"/>
<evidence type="ECO:0000313" key="2">
    <source>
        <dbReference type="EMBL" id="AWK13382.1"/>
    </source>
</evidence>
<dbReference type="PANTHER" id="PTHR43245:SF23">
    <property type="entry name" value="NAD(P)-BINDING DOMAIN-CONTAINING PROTEIN"/>
    <property type="match status" value="1"/>
</dbReference>
<dbReference type="EMBL" id="CP021659">
    <property type="protein sequence ID" value="AWK13382.1"/>
    <property type="molecule type" value="Genomic_DNA"/>
</dbReference>
<protein>
    <submittedName>
        <fullName evidence="2">dTDP-glucose 4,6-dehydratase</fullName>
    </submittedName>
</protein>
<accession>A0A2U8I2P6</accession>
<dbReference type="Gene3D" id="3.90.25.10">
    <property type="entry name" value="UDP-galactose 4-epimerase, domain 1"/>
    <property type="match status" value="1"/>
</dbReference>
<keyword evidence="3" id="KW-1185">Reference proteome</keyword>
<dbReference type="PANTHER" id="PTHR43245">
    <property type="entry name" value="BIFUNCTIONAL POLYMYXIN RESISTANCE PROTEIN ARNA"/>
    <property type="match status" value="1"/>
</dbReference>
<reference evidence="2 3" key="1">
    <citation type="submission" date="2017-05" db="EMBL/GenBank/DDBJ databases">
        <title>Genome sequence of Candidatus Fukatsuia symbiotica and Candidatus Hamiltonella defensa from Acyrthosiphon pisum strain 5D.</title>
        <authorList>
            <person name="Patel V.A."/>
            <person name="Chevignon G."/>
            <person name="Russell J.A."/>
            <person name="Oliver K.M."/>
        </authorList>
    </citation>
    <scope>NUCLEOTIDE SEQUENCE [LARGE SCALE GENOMIC DNA]</scope>
    <source>
        <strain evidence="2 3">5D</strain>
    </source>
</reference>
<dbReference type="Gene3D" id="3.40.50.720">
    <property type="entry name" value="NAD(P)-binding Rossmann-like Domain"/>
    <property type="match status" value="1"/>
</dbReference>
<dbReference type="OrthoDB" id="9803010at2"/>
<evidence type="ECO:0000313" key="3">
    <source>
        <dbReference type="Proteomes" id="UP000261875"/>
    </source>
</evidence>
<dbReference type="Proteomes" id="UP000261875">
    <property type="component" value="Chromosome"/>
</dbReference>
<organism evidence="2 3">
    <name type="scientific">Candidatus Fukatsuia symbiotica</name>
    <dbReference type="NCBI Taxonomy" id="1878942"/>
    <lineage>
        <taxon>Bacteria</taxon>
        <taxon>Pseudomonadati</taxon>
        <taxon>Pseudomonadota</taxon>
        <taxon>Gammaproteobacteria</taxon>
        <taxon>Enterobacterales</taxon>
        <taxon>Yersiniaceae</taxon>
        <taxon>Candidatus Fukatsuia</taxon>
    </lineage>
</organism>
<dbReference type="KEGG" id="fsm:CCS41_00940"/>
<name>A0A2U8I2P6_9GAMM</name>
<dbReference type="RefSeq" id="WP_072550369.1">
    <property type="nucleotide sequence ID" value="NZ_CP021659.1"/>
</dbReference>
<evidence type="ECO:0000259" key="1">
    <source>
        <dbReference type="Pfam" id="PF01370"/>
    </source>
</evidence>
<proteinExistence type="predicted"/>
<dbReference type="STRING" id="1878942.GCA_900128755_00544"/>
<gene>
    <name evidence="2" type="ORF">CCS41_00940</name>
</gene>
<sequence length="328" mass="35807">MNNTKDITVSVVAGASGFIGSHLCNQLLNERKIVVAIDNFSRGQKSYLESYFNDSHFKLLCGDLSKRDDTMCAFEEAAKQGTISEVWHLAANSDIPAGVADADVDLKDTFLTTVEILRATKLYHVKEIYFASSSAIYGDLGNVELHENIGPLLPISNYGAMKLASEALISASCESDLNKACIFRFPNVVGAPATHGVIYDFINKLIASPECLEVLGNGTQQKAYLHVSDLISAMLVVRAKQDAPKRDVINIGPIDKGVTVQWIAEQVIARINPLAQIKYGKGNKGWIGDVPKFHYSTEKLQSYGWKPQLGSSEAVRRAIDEIASQLGQ</sequence>
<dbReference type="Pfam" id="PF01370">
    <property type="entry name" value="Epimerase"/>
    <property type="match status" value="1"/>
</dbReference>